<evidence type="ECO:0000313" key="3">
    <source>
        <dbReference type="Proteomes" id="UP001139722"/>
    </source>
</evidence>
<reference evidence="2" key="1">
    <citation type="submission" date="2022-06" db="EMBL/GenBank/DDBJ databases">
        <title>Sequencing the genomes of 1000 actinobacteria strains.</title>
        <authorList>
            <person name="Klenk H.-P."/>
        </authorList>
    </citation>
    <scope>NUCLEOTIDE SEQUENCE</scope>
    <source>
        <strain evidence="2">DSM 22016</strain>
    </source>
</reference>
<dbReference type="OrthoDB" id="5006509at2"/>
<protein>
    <recommendedName>
        <fullName evidence="4">DUF3060 domain-containing protein</fullName>
    </recommendedName>
</protein>
<dbReference type="AlphaFoldDB" id="A0A9X2H3E5"/>
<feature type="region of interest" description="Disordered" evidence="1">
    <location>
        <begin position="149"/>
        <end position="178"/>
    </location>
</feature>
<accession>A0A9X2H3E5</accession>
<feature type="compositionally biased region" description="Acidic residues" evidence="1">
    <location>
        <begin position="151"/>
        <end position="161"/>
    </location>
</feature>
<evidence type="ECO:0008006" key="4">
    <source>
        <dbReference type="Google" id="ProtNLM"/>
    </source>
</evidence>
<keyword evidence="3" id="KW-1185">Reference proteome</keyword>
<organism evidence="2 3">
    <name type="scientific">Agromyces terreus</name>
    <dbReference type="NCBI Taxonomy" id="424795"/>
    <lineage>
        <taxon>Bacteria</taxon>
        <taxon>Bacillati</taxon>
        <taxon>Actinomycetota</taxon>
        <taxon>Actinomycetes</taxon>
        <taxon>Micrococcales</taxon>
        <taxon>Microbacteriaceae</taxon>
        <taxon>Agromyces</taxon>
    </lineage>
</organism>
<evidence type="ECO:0000313" key="2">
    <source>
        <dbReference type="EMBL" id="MCP2372526.1"/>
    </source>
</evidence>
<dbReference type="Pfam" id="PF11259">
    <property type="entry name" value="DUF3060"/>
    <property type="match status" value="1"/>
</dbReference>
<dbReference type="PROSITE" id="PS51257">
    <property type="entry name" value="PROKAR_LIPOPROTEIN"/>
    <property type="match status" value="1"/>
</dbReference>
<comment type="caution">
    <text evidence="2">The sequence shown here is derived from an EMBL/GenBank/DDBJ whole genome shotgun (WGS) entry which is preliminary data.</text>
</comment>
<proteinExistence type="predicted"/>
<evidence type="ECO:0000256" key="1">
    <source>
        <dbReference type="SAM" id="MobiDB-lite"/>
    </source>
</evidence>
<dbReference type="EMBL" id="JAMZDY010000001">
    <property type="protein sequence ID" value="MCP2372526.1"/>
    <property type="molecule type" value="Genomic_DNA"/>
</dbReference>
<gene>
    <name evidence="2" type="ORF">BJ978_003202</name>
</gene>
<dbReference type="RefSeq" id="WP_156997402.1">
    <property type="nucleotide sequence ID" value="NZ_BAAANU010000034.1"/>
</dbReference>
<dbReference type="InterPro" id="IPR021417">
    <property type="entry name" value="DUF3060"/>
</dbReference>
<feature type="region of interest" description="Disordered" evidence="1">
    <location>
        <begin position="33"/>
        <end position="53"/>
    </location>
</feature>
<feature type="compositionally biased region" description="Low complexity" evidence="1">
    <location>
        <begin position="34"/>
        <end position="49"/>
    </location>
</feature>
<sequence length="178" mass="18427">MRTHAKHAPAALIGLAGVLLLAGCVMPVDRDPAGVDGSDGSDGSNAAGGRQQVSCAETSSITLEGQRVRYDVEGDCAEVIVRGDDLTVRLNATTALSIEGQDNDIESRAELGAVTINGNDNDVEARTIASITISGRDNDLEAATVGSVEISGEDNSIEADNDPQPVRINGNGNTVERR</sequence>
<name>A0A9X2H3E5_9MICO</name>
<dbReference type="Proteomes" id="UP001139722">
    <property type="component" value="Unassembled WGS sequence"/>
</dbReference>